<accession>M0L199</accession>
<feature type="region of interest" description="Disordered" evidence="1">
    <location>
        <begin position="1"/>
        <end position="43"/>
    </location>
</feature>
<dbReference type="Proteomes" id="UP000011607">
    <property type="component" value="Unassembled WGS sequence"/>
</dbReference>
<dbReference type="EMBL" id="AOMA01000203">
    <property type="protein sequence ID" value="EMA27337.1"/>
    <property type="molecule type" value="Genomic_DNA"/>
</dbReference>
<proteinExistence type="predicted"/>
<evidence type="ECO:0000313" key="4">
    <source>
        <dbReference type="Proteomes" id="UP000011607"/>
    </source>
</evidence>
<sequence>MTGSERNRSDSSATANGDDGPDTQRDVPTIRYDGERIESDDGQNLLRALPRDALSSSTPVSLCGNGICGMCTVTVEGETNDPTEAERKRLGAADDGCEGGEGNAPCDGDGDGDGDGDDRQQRRLACQTTVRGDLVVRRE</sequence>
<reference evidence="3 4" key="1">
    <citation type="journal article" date="2014" name="PLoS Genet.">
        <title>Phylogenetically driven sequencing of extremely halophilic archaea reveals strategies for static and dynamic osmo-response.</title>
        <authorList>
            <person name="Becker E.A."/>
            <person name="Seitzer P.M."/>
            <person name="Tritt A."/>
            <person name="Larsen D."/>
            <person name="Krusor M."/>
            <person name="Yao A.I."/>
            <person name="Wu D."/>
            <person name="Madern D."/>
            <person name="Eisen J.A."/>
            <person name="Darling A.E."/>
            <person name="Facciotti M.T."/>
        </authorList>
    </citation>
    <scope>NUCLEOTIDE SEQUENCE [LARGE SCALE GENOMIC DNA]</scope>
    <source>
        <strain evidence="3 4">JCM 10879</strain>
    </source>
</reference>
<dbReference type="InterPro" id="IPR001041">
    <property type="entry name" value="2Fe-2S_ferredoxin-type"/>
</dbReference>
<dbReference type="RefSeq" id="WP_006674491.1">
    <property type="nucleotide sequence ID" value="NZ_AOMA01000203.1"/>
</dbReference>
<dbReference type="PROSITE" id="PS00197">
    <property type="entry name" value="2FE2S_FER_1"/>
    <property type="match status" value="1"/>
</dbReference>
<keyword evidence="4" id="KW-1185">Reference proteome</keyword>
<dbReference type="STRING" id="1227454.C446_18051"/>
<feature type="domain" description="2Fe-2S ferredoxin-type" evidence="2">
    <location>
        <begin position="25"/>
        <end position="139"/>
    </location>
</feature>
<dbReference type="eggNOG" id="arCOG02987">
    <property type="taxonomic scope" value="Archaea"/>
</dbReference>
<comment type="caution">
    <text evidence="3">The sequence shown here is derived from an EMBL/GenBank/DDBJ whole genome shotgun (WGS) entry which is preliminary data.</text>
</comment>
<evidence type="ECO:0000259" key="2">
    <source>
        <dbReference type="PROSITE" id="PS51085"/>
    </source>
</evidence>
<dbReference type="InterPro" id="IPR012675">
    <property type="entry name" value="Beta-grasp_dom_sf"/>
</dbReference>
<protein>
    <submittedName>
        <fullName evidence="3">Ferredoxin</fullName>
    </submittedName>
</protein>
<name>M0L199_9EURY</name>
<dbReference type="GO" id="GO:0051537">
    <property type="term" value="F:2 iron, 2 sulfur cluster binding"/>
    <property type="evidence" value="ECO:0007669"/>
    <property type="project" value="InterPro"/>
</dbReference>
<evidence type="ECO:0000256" key="1">
    <source>
        <dbReference type="SAM" id="MobiDB-lite"/>
    </source>
</evidence>
<evidence type="ECO:0000313" key="3">
    <source>
        <dbReference type="EMBL" id="EMA27337.1"/>
    </source>
</evidence>
<gene>
    <name evidence="3" type="ORF">C446_18051</name>
</gene>
<dbReference type="PROSITE" id="PS51085">
    <property type="entry name" value="2FE2S_FER_2"/>
    <property type="match status" value="1"/>
</dbReference>
<dbReference type="Gene3D" id="3.10.20.30">
    <property type="match status" value="1"/>
</dbReference>
<dbReference type="Pfam" id="PF00111">
    <property type="entry name" value="Fer2"/>
    <property type="match status" value="1"/>
</dbReference>
<dbReference type="InterPro" id="IPR036010">
    <property type="entry name" value="2Fe-2S_ferredoxin-like_sf"/>
</dbReference>
<dbReference type="InterPro" id="IPR006058">
    <property type="entry name" value="2Fe2S_fd_BS"/>
</dbReference>
<dbReference type="AlphaFoldDB" id="M0L199"/>
<dbReference type="CDD" id="cd00207">
    <property type="entry name" value="fer2"/>
    <property type="match status" value="1"/>
</dbReference>
<feature type="region of interest" description="Disordered" evidence="1">
    <location>
        <begin position="89"/>
        <end position="125"/>
    </location>
</feature>
<dbReference type="SUPFAM" id="SSF54292">
    <property type="entry name" value="2Fe-2S ferredoxin-like"/>
    <property type="match status" value="1"/>
</dbReference>
<organism evidence="3 4">
    <name type="scientific">Halobiforma nitratireducens JCM 10879</name>
    <dbReference type="NCBI Taxonomy" id="1227454"/>
    <lineage>
        <taxon>Archaea</taxon>
        <taxon>Methanobacteriati</taxon>
        <taxon>Methanobacteriota</taxon>
        <taxon>Stenosarchaea group</taxon>
        <taxon>Halobacteria</taxon>
        <taxon>Halobacteriales</taxon>
        <taxon>Natrialbaceae</taxon>
        <taxon>Halobiforma</taxon>
    </lineage>
</organism>